<dbReference type="PANTHER" id="PTHR35725:SF4">
    <property type="entry name" value="CLASSICAL ARABINOGALACTAN PROTEIN 26"/>
    <property type="match status" value="1"/>
</dbReference>
<feature type="region of interest" description="Disordered" evidence="1">
    <location>
        <begin position="20"/>
        <end position="87"/>
    </location>
</feature>
<dbReference type="Proteomes" id="UP001634393">
    <property type="component" value="Unassembled WGS sequence"/>
</dbReference>
<proteinExistence type="predicted"/>
<reference evidence="2 3" key="1">
    <citation type="submission" date="2024-12" db="EMBL/GenBank/DDBJ databases">
        <title>The unique morphological basis and parallel evolutionary history of personate flowers in Penstemon.</title>
        <authorList>
            <person name="Depatie T.H."/>
            <person name="Wessinger C.A."/>
        </authorList>
    </citation>
    <scope>NUCLEOTIDE SEQUENCE [LARGE SCALE GENOMIC DNA]</scope>
    <source>
        <strain evidence="2">WTNN_2</strain>
        <tissue evidence="2">Leaf</tissue>
    </source>
</reference>
<sequence length="120" mass="12208">MSASSTTQSLVTDQDTTISAAPALLPDPPLLSPYSALSPDITPLFPSPLNDGGSTSSSPVPTIPSTRSPPNPDTTGPDAALAPTGNSLLQDSSAAVLLSQILRKEGFINVTGNLELDHNS</sequence>
<organism evidence="2 3">
    <name type="scientific">Penstemon smallii</name>
    <dbReference type="NCBI Taxonomy" id="265156"/>
    <lineage>
        <taxon>Eukaryota</taxon>
        <taxon>Viridiplantae</taxon>
        <taxon>Streptophyta</taxon>
        <taxon>Embryophyta</taxon>
        <taxon>Tracheophyta</taxon>
        <taxon>Spermatophyta</taxon>
        <taxon>Magnoliopsida</taxon>
        <taxon>eudicotyledons</taxon>
        <taxon>Gunneridae</taxon>
        <taxon>Pentapetalae</taxon>
        <taxon>asterids</taxon>
        <taxon>lamiids</taxon>
        <taxon>Lamiales</taxon>
        <taxon>Plantaginaceae</taxon>
        <taxon>Cheloneae</taxon>
        <taxon>Penstemon</taxon>
    </lineage>
</organism>
<dbReference type="EMBL" id="JBJXBP010000005">
    <property type="protein sequence ID" value="KAL3829388.1"/>
    <property type="molecule type" value="Genomic_DNA"/>
</dbReference>
<evidence type="ECO:0000313" key="3">
    <source>
        <dbReference type="Proteomes" id="UP001634393"/>
    </source>
</evidence>
<comment type="caution">
    <text evidence="2">The sequence shown here is derived from an EMBL/GenBank/DDBJ whole genome shotgun (WGS) entry which is preliminary data.</text>
</comment>
<dbReference type="AlphaFoldDB" id="A0ABD3SY66"/>
<gene>
    <name evidence="2" type="ORF">ACJIZ3_018190</name>
</gene>
<evidence type="ECO:0000256" key="1">
    <source>
        <dbReference type="SAM" id="MobiDB-lite"/>
    </source>
</evidence>
<accession>A0ABD3SY66</accession>
<feature type="compositionally biased region" description="Low complexity" evidence="1">
    <location>
        <begin position="54"/>
        <end position="66"/>
    </location>
</feature>
<name>A0ABD3SY66_9LAMI</name>
<dbReference type="InterPro" id="IPR039346">
    <property type="entry name" value="AGP25/26"/>
</dbReference>
<evidence type="ECO:0000313" key="2">
    <source>
        <dbReference type="EMBL" id="KAL3829388.1"/>
    </source>
</evidence>
<keyword evidence="3" id="KW-1185">Reference proteome</keyword>
<dbReference type="PANTHER" id="PTHR35725">
    <property type="entry name" value="CLASSICAL ARABINOGALACTAN PROTEIN 26"/>
    <property type="match status" value="1"/>
</dbReference>
<protein>
    <submittedName>
        <fullName evidence="2">Uncharacterized protein</fullName>
    </submittedName>
</protein>